<evidence type="ECO:0000313" key="2">
    <source>
        <dbReference type="Proteomes" id="UP000189462"/>
    </source>
</evidence>
<keyword evidence="2" id="KW-1185">Reference proteome</keyword>
<reference evidence="1 2" key="1">
    <citation type="submission" date="2017-02" db="EMBL/GenBank/DDBJ databases">
        <title>Genomic diversity within the haloalkaliphilic genus Thioalkalivibrio.</title>
        <authorList>
            <person name="Ahn A.-C."/>
            <person name="Meier-Kolthoff J."/>
            <person name="Overmars L."/>
            <person name="Richter M."/>
            <person name="Woyke T."/>
            <person name="Sorokin D.Y."/>
            <person name="Muyzer G."/>
        </authorList>
    </citation>
    <scope>NUCLEOTIDE SEQUENCE [LARGE SCALE GENOMIC DNA]</scope>
    <source>
        <strain evidence="1 2">ALJD</strain>
    </source>
</reference>
<evidence type="ECO:0000313" key="1">
    <source>
        <dbReference type="EMBL" id="OOG20581.1"/>
    </source>
</evidence>
<dbReference type="SUPFAM" id="SSF81593">
    <property type="entry name" value="Nucleotidyltransferase substrate binding subunit/domain"/>
    <property type="match status" value="1"/>
</dbReference>
<protein>
    <recommendedName>
        <fullName evidence="3">Nucleotidyltransferase</fullName>
    </recommendedName>
</protein>
<dbReference type="EMBL" id="MVBK01000156">
    <property type="protein sequence ID" value="OOG20581.1"/>
    <property type="molecule type" value="Genomic_DNA"/>
</dbReference>
<dbReference type="Proteomes" id="UP000189462">
    <property type="component" value="Unassembled WGS sequence"/>
</dbReference>
<dbReference type="Gene3D" id="1.20.120.330">
    <property type="entry name" value="Nucleotidyltransferases domain 2"/>
    <property type="match status" value="1"/>
</dbReference>
<sequence length="169" mass="19216">MTSTGTDYFRESYLEALRSAESLSTSLPRLRPDYGPEEIQAIDQETKDRLDAFSLRFIRLQDAMGRNLFRALLGAELEDTADLTQLDLLHRMEKRGIVTGVDDWALLRRLRNLLTHEYPDDPAKQADILNEAIRSAPLLLDTLRAVGRYARERLGMSDLPETTLTLPSP</sequence>
<evidence type="ECO:0008006" key="3">
    <source>
        <dbReference type="Google" id="ProtNLM"/>
    </source>
</evidence>
<dbReference type="RefSeq" id="WP_077280370.1">
    <property type="nucleotide sequence ID" value="NZ_MVBK01000156.1"/>
</dbReference>
<comment type="caution">
    <text evidence="1">The sequence shown here is derived from an EMBL/GenBank/DDBJ whole genome shotgun (WGS) entry which is preliminary data.</text>
</comment>
<proteinExistence type="predicted"/>
<accession>A0A1V3N6F5</accession>
<dbReference type="AlphaFoldDB" id="A0A1V3N6F5"/>
<gene>
    <name evidence="1" type="ORF">B1C78_17245</name>
</gene>
<organism evidence="1 2">
    <name type="scientific">Thioalkalivibrio denitrificans</name>
    <dbReference type="NCBI Taxonomy" id="108003"/>
    <lineage>
        <taxon>Bacteria</taxon>
        <taxon>Pseudomonadati</taxon>
        <taxon>Pseudomonadota</taxon>
        <taxon>Gammaproteobacteria</taxon>
        <taxon>Chromatiales</taxon>
        <taxon>Ectothiorhodospiraceae</taxon>
        <taxon>Thioalkalivibrio</taxon>
    </lineage>
</organism>
<dbReference type="OrthoDB" id="13547at2"/>
<name>A0A1V3N6F5_9GAMM</name>
<dbReference type="STRING" id="108003.B1C78_17245"/>